<dbReference type="AlphaFoldDB" id="A0A0B6ZP17"/>
<proteinExistence type="predicted"/>
<feature type="non-terminal residue" evidence="1">
    <location>
        <position position="1"/>
    </location>
</feature>
<dbReference type="InterPro" id="IPR037191">
    <property type="entry name" value="VPS9_dom_sf"/>
</dbReference>
<dbReference type="SUPFAM" id="SSF109993">
    <property type="entry name" value="VPS9 domain"/>
    <property type="match status" value="1"/>
</dbReference>
<organism evidence="1">
    <name type="scientific">Arion vulgaris</name>
    <dbReference type="NCBI Taxonomy" id="1028688"/>
    <lineage>
        <taxon>Eukaryota</taxon>
        <taxon>Metazoa</taxon>
        <taxon>Spiralia</taxon>
        <taxon>Lophotrochozoa</taxon>
        <taxon>Mollusca</taxon>
        <taxon>Gastropoda</taxon>
        <taxon>Heterobranchia</taxon>
        <taxon>Euthyneura</taxon>
        <taxon>Panpulmonata</taxon>
        <taxon>Eupulmonata</taxon>
        <taxon>Stylommatophora</taxon>
        <taxon>Helicina</taxon>
        <taxon>Arionoidea</taxon>
        <taxon>Arionidae</taxon>
        <taxon>Arion</taxon>
    </lineage>
</organism>
<sequence>EDMPSADKTAEILNPVLSPFRMHIRNCLEATCFLDKVRYISRAIEDLNKDISKLIGNDFQAACDDIISMLILALCNISEDMFVSLYVNLRLLMDVLPSFLSGSLWDYNLVSLCASYDFLFTMRFCEHVGKLDSEHIRCSKERVFLDRTFIKT</sequence>
<accession>A0A0B6ZP17</accession>
<dbReference type="EMBL" id="HACG01023443">
    <property type="protein sequence ID" value="CEK70308.1"/>
    <property type="molecule type" value="Transcribed_RNA"/>
</dbReference>
<protein>
    <recommendedName>
        <fullName evidence="2">VPS9 domain-containing protein</fullName>
    </recommendedName>
</protein>
<name>A0A0B6ZP17_9EUPU</name>
<reference evidence="1" key="1">
    <citation type="submission" date="2014-12" db="EMBL/GenBank/DDBJ databases">
        <title>Insight into the proteome of Arion vulgaris.</title>
        <authorList>
            <person name="Aradska J."/>
            <person name="Bulat T."/>
            <person name="Smidak R."/>
            <person name="Sarate P."/>
            <person name="Gangsoo J."/>
            <person name="Sialana F."/>
            <person name="Bilban M."/>
            <person name="Lubec G."/>
        </authorList>
    </citation>
    <scope>NUCLEOTIDE SEQUENCE</scope>
    <source>
        <tissue evidence="1">Skin</tissue>
    </source>
</reference>
<gene>
    <name evidence="1" type="primary">ORF73608</name>
</gene>
<evidence type="ECO:0000313" key="1">
    <source>
        <dbReference type="EMBL" id="CEK70308.1"/>
    </source>
</evidence>
<evidence type="ECO:0008006" key="2">
    <source>
        <dbReference type="Google" id="ProtNLM"/>
    </source>
</evidence>